<dbReference type="EMBL" id="CZBY01000001">
    <property type="protein sequence ID" value="CUQ80912.1"/>
    <property type="molecule type" value="Genomic_DNA"/>
</dbReference>
<evidence type="ECO:0000259" key="8">
    <source>
        <dbReference type="PROSITE" id="PS50943"/>
    </source>
</evidence>
<comment type="similarity">
    <text evidence="1 7">Belongs to the sigma-70 factor family.</text>
</comment>
<gene>
    <name evidence="9" type="primary">sigE</name>
    <name evidence="9" type="ORF">ERS852540_00145</name>
</gene>
<dbReference type="InterPro" id="IPR036388">
    <property type="entry name" value="WH-like_DNA-bd_sf"/>
</dbReference>
<dbReference type="Gene3D" id="1.20.120.1810">
    <property type="match status" value="1"/>
</dbReference>
<dbReference type="NCBIfam" id="NF006158">
    <property type="entry name" value="PRK08301.1"/>
    <property type="match status" value="1"/>
</dbReference>
<evidence type="ECO:0000256" key="5">
    <source>
        <dbReference type="ARBA" id="ARBA00023125"/>
    </source>
</evidence>
<dbReference type="Gene3D" id="1.10.10.10">
    <property type="entry name" value="Winged helix-like DNA-binding domain superfamily/Winged helix DNA-binding domain"/>
    <property type="match status" value="1"/>
</dbReference>
<keyword evidence="3 7" id="KW-0805">Transcription regulation</keyword>
<evidence type="ECO:0000256" key="1">
    <source>
        <dbReference type="ARBA" id="ARBA00007788"/>
    </source>
</evidence>
<dbReference type="Pfam" id="PF04545">
    <property type="entry name" value="Sigma70_r4"/>
    <property type="match status" value="1"/>
</dbReference>
<dbReference type="SUPFAM" id="SSF88659">
    <property type="entry name" value="Sigma3 and sigma4 domains of RNA polymerase sigma factors"/>
    <property type="match status" value="1"/>
</dbReference>
<dbReference type="PANTHER" id="PTHR30376:SF3">
    <property type="entry name" value="RNA POLYMERASE SIGMA FACTOR RPOH"/>
    <property type="match status" value="1"/>
</dbReference>
<dbReference type="NCBIfam" id="NF004471">
    <property type="entry name" value="PRK05803.1"/>
    <property type="match status" value="1"/>
</dbReference>
<dbReference type="PANTHER" id="PTHR30376">
    <property type="entry name" value="SIGMA FACTOR RPOH HEAT SHOCK RELATED"/>
    <property type="match status" value="1"/>
</dbReference>
<dbReference type="GO" id="GO:0006352">
    <property type="term" value="P:DNA-templated transcription initiation"/>
    <property type="evidence" value="ECO:0007669"/>
    <property type="project" value="InterPro"/>
</dbReference>
<dbReference type="InterPro" id="IPR007630">
    <property type="entry name" value="RNA_pol_sigma70_r4"/>
</dbReference>
<keyword evidence="6 7" id="KW-0804">Transcription</keyword>
<dbReference type="AlphaFoldDB" id="A0A174Z4N4"/>
<reference evidence="9 10" key="1">
    <citation type="submission" date="2015-09" db="EMBL/GenBank/DDBJ databases">
        <authorList>
            <consortium name="Pathogen Informatics"/>
        </authorList>
    </citation>
    <scope>NUCLEOTIDE SEQUENCE [LARGE SCALE GENOMIC DNA]</scope>
    <source>
        <strain evidence="9 10">2789STDY5834928</strain>
    </source>
</reference>
<dbReference type="InterPro" id="IPR014284">
    <property type="entry name" value="RNA_pol_sigma-70_dom"/>
</dbReference>
<organism evidence="9 10">
    <name type="scientific">[Eubacterium] siraeum</name>
    <dbReference type="NCBI Taxonomy" id="39492"/>
    <lineage>
        <taxon>Bacteria</taxon>
        <taxon>Bacillati</taxon>
        <taxon>Bacillota</taxon>
        <taxon>Clostridia</taxon>
        <taxon>Eubacteriales</taxon>
        <taxon>Oscillospiraceae</taxon>
        <taxon>Oscillospiraceae incertae sedis</taxon>
    </lineage>
</organism>
<name>A0A174Z4N4_9FIRM</name>
<dbReference type="PRINTS" id="PR00046">
    <property type="entry name" value="SIGMA70FCT"/>
</dbReference>
<dbReference type="InterPro" id="IPR007627">
    <property type="entry name" value="RNA_pol_sigma70_r2"/>
</dbReference>
<dbReference type="OrthoDB" id="9809557at2"/>
<dbReference type="Pfam" id="PF04542">
    <property type="entry name" value="Sigma70_r2"/>
    <property type="match status" value="1"/>
</dbReference>
<feature type="domain" description="HTH cro/C1-type" evidence="8">
    <location>
        <begin position="204"/>
        <end position="224"/>
    </location>
</feature>
<dbReference type="InterPro" id="IPR050813">
    <property type="entry name" value="Sigma-70_Factor"/>
</dbReference>
<sequence length="239" mass="27106">MLKIIEIVSNLISKLRNSANGKCECDYINGAETLPPPLSKEEEAKTLAKLNTDFENARETLIVHNLRLVVYIAKKFESTGIGIEDLISIGTIGLIKAVNTFSVEKNIKLATYASRCIENEILMYLRKTNPQKMEVSIDEPLNVDWDGNELLLSDILGTDDDTVSVNIESEAEKRMLLEAVEKLDEREKLIMELRFGLNNRPEKTQKEVADMIGISQSYISRLEKRIIKRLKKEMESLCS</sequence>
<keyword evidence="5 7" id="KW-0238">DNA-binding</keyword>
<dbReference type="InterPro" id="IPR000943">
    <property type="entry name" value="RNA_pol_sigma70"/>
</dbReference>
<protein>
    <recommendedName>
        <fullName evidence="7">RNA polymerase sigma factor</fullName>
    </recommendedName>
</protein>
<dbReference type="PROSITE" id="PS00716">
    <property type="entry name" value="SIGMA70_2"/>
    <property type="match status" value="1"/>
</dbReference>
<dbReference type="GO" id="GO:0030435">
    <property type="term" value="P:sporulation resulting in formation of a cellular spore"/>
    <property type="evidence" value="ECO:0007669"/>
    <property type="project" value="UniProtKB-KW"/>
</dbReference>
<keyword evidence="2" id="KW-0749">Sporulation</keyword>
<dbReference type="InterPro" id="IPR013325">
    <property type="entry name" value="RNA_pol_sigma_r2"/>
</dbReference>
<dbReference type="InterPro" id="IPR014200">
    <property type="entry name" value="RNA_pol_sigma-E"/>
</dbReference>
<dbReference type="PIRSF" id="PIRSF000770">
    <property type="entry name" value="RNA_pol_sigma-SigE/K"/>
    <property type="match status" value="1"/>
</dbReference>
<evidence type="ECO:0000256" key="2">
    <source>
        <dbReference type="ARBA" id="ARBA00022969"/>
    </source>
</evidence>
<dbReference type="GO" id="GO:0016987">
    <property type="term" value="F:sigma factor activity"/>
    <property type="evidence" value="ECO:0007669"/>
    <property type="project" value="UniProtKB-KW"/>
</dbReference>
<keyword evidence="4 7" id="KW-0731">Sigma factor</keyword>
<accession>A0A174Z4N4</accession>
<evidence type="ECO:0000313" key="9">
    <source>
        <dbReference type="EMBL" id="CUQ80912.1"/>
    </source>
</evidence>
<dbReference type="SUPFAM" id="SSF88946">
    <property type="entry name" value="Sigma2 domain of RNA polymerase sigma factors"/>
    <property type="match status" value="1"/>
</dbReference>
<dbReference type="STRING" id="39492.ERS852540_00145"/>
<dbReference type="PROSITE" id="PS50943">
    <property type="entry name" value="HTH_CROC1"/>
    <property type="match status" value="1"/>
</dbReference>
<proteinExistence type="inferred from homology"/>
<dbReference type="Proteomes" id="UP000095662">
    <property type="component" value="Unassembled WGS sequence"/>
</dbReference>
<dbReference type="NCBIfam" id="TIGR02937">
    <property type="entry name" value="sigma70-ECF"/>
    <property type="match status" value="1"/>
</dbReference>
<evidence type="ECO:0000256" key="6">
    <source>
        <dbReference type="ARBA" id="ARBA00023163"/>
    </source>
</evidence>
<evidence type="ECO:0000256" key="4">
    <source>
        <dbReference type="ARBA" id="ARBA00023082"/>
    </source>
</evidence>
<comment type="function">
    <text evidence="7">Sigma factors are initiation factors that promote the attachment of RNA polymerase to specific initiation sites and are then released.</text>
</comment>
<dbReference type="InterPro" id="IPR013324">
    <property type="entry name" value="RNA_pol_sigma_r3/r4-like"/>
</dbReference>
<dbReference type="InterPro" id="IPR001387">
    <property type="entry name" value="Cro/C1-type_HTH"/>
</dbReference>
<dbReference type="NCBIfam" id="TIGR02835">
    <property type="entry name" value="spore_sigmaE"/>
    <property type="match status" value="1"/>
</dbReference>
<dbReference type="CDD" id="cd06171">
    <property type="entry name" value="Sigma70_r4"/>
    <property type="match status" value="1"/>
</dbReference>
<evidence type="ECO:0000256" key="3">
    <source>
        <dbReference type="ARBA" id="ARBA00023015"/>
    </source>
</evidence>
<evidence type="ECO:0000313" key="10">
    <source>
        <dbReference type="Proteomes" id="UP000095662"/>
    </source>
</evidence>
<dbReference type="PROSITE" id="PS00715">
    <property type="entry name" value="SIGMA70_1"/>
    <property type="match status" value="1"/>
</dbReference>
<dbReference type="GO" id="GO:0003677">
    <property type="term" value="F:DNA binding"/>
    <property type="evidence" value="ECO:0007669"/>
    <property type="project" value="UniProtKB-KW"/>
</dbReference>
<evidence type="ECO:0000256" key="7">
    <source>
        <dbReference type="RuleBase" id="RU362124"/>
    </source>
</evidence>